<accession>A0ABD6N4I6</accession>
<gene>
    <name evidence="1" type="ORF">DM819_23290</name>
</gene>
<evidence type="ECO:0008006" key="3">
    <source>
        <dbReference type="Google" id="ProtNLM"/>
    </source>
</evidence>
<protein>
    <recommendedName>
        <fullName evidence="3">TIR domain-containing protein</fullName>
    </recommendedName>
</protein>
<name>A0ABD6N4I6_9PSED</name>
<dbReference type="RefSeq" id="WP_179053365.1">
    <property type="nucleotide sequence ID" value="NZ_QJRE01000115.1"/>
</dbReference>
<dbReference type="AlphaFoldDB" id="A0ABD6N4I6"/>
<dbReference type="InterPro" id="IPR035897">
    <property type="entry name" value="Toll_tir_struct_dom_sf"/>
</dbReference>
<reference evidence="1 2" key="1">
    <citation type="submission" date="2018-06" db="EMBL/GenBank/DDBJ databases">
        <title>Bacteria isolated from soil of Wuhan.</title>
        <authorList>
            <person name="Xiang W."/>
            <person name="Huang C."/>
        </authorList>
    </citation>
    <scope>NUCLEOTIDE SEQUENCE [LARGE SCALE GENOMIC DNA]</scope>
    <source>
        <strain evidence="2">xwS4</strain>
    </source>
</reference>
<organism evidence="1 2">
    <name type="scientific">Pseudomonas hunanensis</name>
    <dbReference type="NCBI Taxonomy" id="1247546"/>
    <lineage>
        <taxon>Bacteria</taxon>
        <taxon>Pseudomonadati</taxon>
        <taxon>Pseudomonadota</taxon>
        <taxon>Gammaproteobacteria</taxon>
        <taxon>Pseudomonadales</taxon>
        <taxon>Pseudomonadaceae</taxon>
        <taxon>Pseudomonas</taxon>
    </lineage>
</organism>
<dbReference type="EMBL" id="QJRE01000115">
    <property type="protein sequence ID" value="NWL48707.1"/>
    <property type="molecule type" value="Genomic_DNA"/>
</dbReference>
<dbReference type="Proteomes" id="UP000704738">
    <property type="component" value="Unassembled WGS sequence"/>
</dbReference>
<evidence type="ECO:0000313" key="1">
    <source>
        <dbReference type="EMBL" id="NWL48707.1"/>
    </source>
</evidence>
<evidence type="ECO:0000313" key="2">
    <source>
        <dbReference type="Proteomes" id="UP000704738"/>
    </source>
</evidence>
<comment type="caution">
    <text evidence="1">The sequence shown here is derived from an EMBL/GenBank/DDBJ whole genome shotgun (WGS) entry which is preliminary data.</text>
</comment>
<sequence length="251" mass="28470">MDRGFNLSIDAQSFASNNAAVANYKAQNRRDVESLAQLMLDKDTVDAELVIKTLFPTVYADIFLSHSHADQDLAISLALELERRCGLQVFIDSCVWGAAHDLLQVIDDKYCKSPGEINYNYTERNRSTAHVHMILSTALQRMIDSTDTLFFLNTEQSISLKHSVDGSKKTLSPWIHMELEFSSMVRRQPRRHMVKSHDGRMYDSIGTESYNVAHEASVRHLVNLAQPEFMMWVEATSRVGAVDGINLLYEI</sequence>
<dbReference type="SUPFAM" id="SSF52200">
    <property type="entry name" value="Toll/Interleukin receptor TIR domain"/>
    <property type="match status" value="1"/>
</dbReference>
<proteinExistence type="predicted"/>